<dbReference type="STRING" id="2282107.A0A286UE17"/>
<keyword evidence="14" id="KW-1185">Reference proteome</keyword>
<dbReference type="OrthoDB" id="3168162at2759"/>
<evidence type="ECO:0000313" key="13">
    <source>
        <dbReference type="EMBL" id="PAV17759.1"/>
    </source>
</evidence>
<evidence type="ECO:0000256" key="5">
    <source>
        <dbReference type="ARBA" id="ARBA00013220"/>
    </source>
</evidence>
<dbReference type="EC" id="2.3.1.50" evidence="5"/>
<dbReference type="SUPFAM" id="SSF53383">
    <property type="entry name" value="PLP-dependent transferases"/>
    <property type="match status" value="1"/>
</dbReference>
<dbReference type="Proteomes" id="UP000217199">
    <property type="component" value="Unassembled WGS sequence"/>
</dbReference>
<dbReference type="InterPro" id="IPR015421">
    <property type="entry name" value="PyrdxlP-dep_Trfase_major"/>
</dbReference>
<comment type="similarity">
    <text evidence="4">Belongs to the class-II pyridoxal-phosphate-dependent aminotransferase family.</text>
</comment>
<dbReference type="EMBL" id="NBII01000006">
    <property type="protein sequence ID" value="PAV17759.1"/>
    <property type="molecule type" value="Genomic_DNA"/>
</dbReference>
<comment type="cofactor">
    <cofactor evidence="1">
        <name>pyridoxal 5'-phosphate</name>
        <dbReference type="ChEBI" id="CHEBI:597326"/>
    </cofactor>
</comment>
<organism evidence="13 14">
    <name type="scientific">Pyrrhoderma noxium</name>
    <dbReference type="NCBI Taxonomy" id="2282107"/>
    <lineage>
        <taxon>Eukaryota</taxon>
        <taxon>Fungi</taxon>
        <taxon>Dikarya</taxon>
        <taxon>Basidiomycota</taxon>
        <taxon>Agaricomycotina</taxon>
        <taxon>Agaricomycetes</taxon>
        <taxon>Hymenochaetales</taxon>
        <taxon>Hymenochaetaceae</taxon>
        <taxon>Pyrrhoderma</taxon>
    </lineage>
</organism>
<dbReference type="InParanoid" id="A0A286UE17"/>
<keyword evidence="7" id="KW-0663">Pyridoxal phosphate</keyword>
<dbReference type="InterPro" id="IPR050087">
    <property type="entry name" value="AON_synthase_class-II"/>
</dbReference>
<keyword evidence="9" id="KW-0443">Lipid metabolism</keyword>
<reference evidence="13 14" key="1">
    <citation type="journal article" date="2017" name="Mol. Ecol.">
        <title>Comparative and population genomic landscape of Phellinus noxius: A hypervariable fungus causing root rot in trees.</title>
        <authorList>
            <person name="Chung C.L."/>
            <person name="Lee T.J."/>
            <person name="Akiba M."/>
            <person name="Lee H.H."/>
            <person name="Kuo T.H."/>
            <person name="Liu D."/>
            <person name="Ke H.M."/>
            <person name="Yokoi T."/>
            <person name="Roa M.B."/>
            <person name="Lu M.J."/>
            <person name="Chang Y.Y."/>
            <person name="Ann P.J."/>
            <person name="Tsai J.N."/>
            <person name="Chen C.Y."/>
            <person name="Tzean S.S."/>
            <person name="Ota Y."/>
            <person name="Hattori T."/>
            <person name="Sahashi N."/>
            <person name="Liou R.F."/>
            <person name="Kikuchi T."/>
            <person name="Tsai I.J."/>
        </authorList>
    </citation>
    <scope>NUCLEOTIDE SEQUENCE [LARGE SCALE GENOMIC DNA]</scope>
    <source>
        <strain evidence="13 14">FFPRI411160</strain>
    </source>
</reference>
<keyword evidence="8" id="KW-0746">Sphingolipid metabolism</keyword>
<evidence type="ECO:0000313" key="14">
    <source>
        <dbReference type="Proteomes" id="UP000217199"/>
    </source>
</evidence>
<evidence type="ECO:0000256" key="11">
    <source>
        <dbReference type="SAM" id="MobiDB-lite"/>
    </source>
</evidence>
<evidence type="ECO:0000259" key="12">
    <source>
        <dbReference type="Pfam" id="PF00155"/>
    </source>
</evidence>
<dbReference type="GO" id="GO:0046512">
    <property type="term" value="P:sphingosine biosynthetic process"/>
    <property type="evidence" value="ECO:0007669"/>
    <property type="project" value="TreeGrafter"/>
</dbReference>
<protein>
    <recommendedName>
        <fullName evidence="5">serine C-palmitoyltransferase</fullName>
        <ecNumber evidence="5">2.3.1.50</ecNumber>
    </recommendedName>
</protein>
<evidence type="ECO:0000256" key="8">
    <source>
        <dbReference type="ARBA" id="ARBA00022919"/>
    </source>
</evidence>
<dbReference type="GO" id="GO:0004758">
    <property type="term" value="F:serine C-palmitoyltransferase activity"/>
    <property type="evidence" value="ECO:0007669"/>
    <property type="project" value="TreeGrafter"/>
</dbReference>
<dbReference type="AlphaFoldDB" id="A0A286UE17"/>
<dbReference type="GO" id="GO:0005783">
    <property type="term" value="C:endoplasmic reticulum"/>
    <property type="evidence" value="ECO:0007669"/>
    <property type="project" value="TreeGrafter"/>
</dbReference>
<evidence type="ECO:0000256" key="1">
    <source>
        <dbReference type="ARBA" id="ARBA00001933"/>
    </source>
</evidence>
<dbReference type="FunCoup" id="A0A286UE17">
    <property type="interactions" value="595"/>
</dbReference>
<gene>
    <name evidence="13" type="ORF">PNOK_0624500</name>
</gene>
<comment type="pathway">
    <text evidence="2">Lipid metabolism; sphingolipid metabolism.</text>
</comment>
<evidence type="ECO:0000256" key="2">
    <source>
        <dbReference type="ARBA" id="ARBA00004760"/>
    </source>
</evidence>
<dbReference type="Gene3D" id="3.40.640.10">
    <property type="entry name" value="Type I PLP-dependent aspartate aminotransferase-like (Major domain)"/>
    <property type="match status" value="1"/>
</dbReference>
<keyword evidence="6" id="KW-0808">Transferase</keyword>
<dbReference type="InterPro" id="IPR015422">
    <property type="entry name" value="PyrdxlP-dep_Trfase_small"/>
</dbReference>
<proteinExistence type="inferred from homology"/>
<dbReference type="PANTHER" id="PTHR13693">
    <property type="entry name" value="CLASS II AMINOTRANSFERASE/8-AMINO-7-OXONONANOATE SYNTHASE"/>
    <property type="match status" value="1"/>
</dbReference>
<dbReference type="GO" id="GO:0016020">
    <property type="term" value="C:membrane"/>
    <property type="evidence" value="ECO:0007669"/>
    <property type="project" value="GOC"/>
</dbReference>
<evidence type="ECO:0000256" key="4">
    <source>
        <dbReference type="ARBA" id="ARBA00008392"/>
    </source>
</evidence>
<evidence type="ECO:0000256" key="7">
    <source>
        <dbReference type="ARBA" id="ARBA00022898"/>
    </source>
</evidence>
<feature type="region of interest" description="Disordered" evidence="11">
    <location>
        <begin position="438"/>
        <end position="457"/>
    </location>
</feature>
<accession>A0A286UE17</accession>
<dbReference type="GO" id="GO:0046513">
    <property type="term" value="P:ceramide biosynthetic process"/>
    <property type="evidence" value="ECO:0007669"/>
    <property type="project" value="TreeGrafter"/>
</dbReference>
<sequence length="540" mass="59267">MNSDADSAQSVIIYLSYTYSLVRDVFYKIPGSAVVARYVKSSHQNDPGRTLLELILFLFAVFTLLQSRTRADRAAKNFVKYTEEEIDELVDEWKPEPLAEPLDANEQNDLNAIPIIQGPLGPKPKLLSNGKTVTNLASFNFAGLAGNETIKERAVTTLRKYGLGSCGPPGFYGTIDVHSDLERDIAEFLGTEDCIIYSQGFSTVPSVIGAFCKRGDVIVADRGINFALQKGLQISRSTIRWFDHNDLKSLEEVLVSVEKERKKKKLPLTRRFIVTEGIFENDGALLDLPKVIELKEKYKFRLLLDESFSVGTVGRTGRGLTELYNVPASSVDMIVGSMANSLCSGGGFCAASRIVTEHQRINGTSFVFSAAMPALLATSASEGINILTNTPSIMSNLQENIRAIRNVLDKLDCINIPSHPASAIIHINVKPLSTTSLLPPPADAPKPKVAATRSTPSSVQPYNPVEFNIYEEERLLQQVVEEALAQGVMITRAKRLYGQELYSPRPSIRIAVTSALSKKECEKAASVVKNALVKVLGKRK</sequence>
<comment type="pathway">
    <text evidence="3">Sphingolipid metabolism.</text>
</comment>
<name>A0A286UE17_9AGAM</name>
<feature type="domain" description="Aminotransferase class I/classII large" evidence="12">
    <location>
        <begin position="132"/>
        <end position="526"/>
    </location>
</feature>
<dbReference type="InterPro" id="IPR004839">
    <property type="entry name" value="Aminotransferase_I/II_large"/>
</dbReference>
<dbReference type="PANTHER" id="PTHR13693:SF2">
    <property type="entry name" value="SERINE PALMITOYLTRANSFERASE 1"/>
    <property type="match status" value="1"/>
</dbReference>
<evidence type="ECO:0000256" key="9">
    <source>
        <dbReference type="ARBA" id="ARBA00023098"/>
    </source>
</evidence>
<dbReference type="GO" id="GO:0030170">
    <property type="term" value="F:pyridoxal phosphate binding"/>
    <property type="evidence" value="ECO:0007669"/>
    <property type="project" value="InterPro"/>
</dbReference>
<dbReference type="Pfam" id="PF00155">
    <property type="entry name" value="Aminotran_1_2"/>
    <property type="match status" value="1"/>
</dbReference>
<comment type="caution">
    <text evidence="13">The sequence shown here is derived from an EMBL/GenBank/DDBJ whole genome shotgun (WGS) entry which is preliminary data.</text>
</comment>
<keyword evidence="10" id="KW-0012">Acyltransferase</keyword>
<evidence type="ECO:0000256" key="3">
    <source>
        <dbReference type="ARBA" id="ARBA00004991"/>
    </source>
</evidence>
<dbReference type="Gene3D" id="3.90.1150.10">
    <property type="entry name" value="Aspartate Aminotransferase, domain 1"/>
    <property type="match status" value="1"/>
</dbReference>
<evidence type="ECO:0000256" key="10">
    <source>
        <dbReference type="ARBA" id="ARBA00023315"/>
    </source>
</evidence>
<evidence type="ECO:0000256" key="6">
    <source>
        <dbReference type="ARBA" id="ARBA00022679"/>
    </source>
</evidence>
<dbReference type="InterPro" id="IPR015424">
    <property type="entry name" value="PyrdxlP-dep_Trfase"/>
</dbReference>